<keyword evidence="6" id="KW-0408">Iron</keyword>
<evidence type="ECO:0000256" key="2">
    <source>
        <dbReference type="ARBA" id="ARBA00005896"/>
    </source>
</evidence>
<dbReference type="EMBL" id="JOWA01000090">
    <property type="protein sequence ID" value="KEZ43974.1"/>
    <property type="molecule type" value="Genomic_DNA"/>
</dbReference>
<comment type="caution">
    <text evidence="9">The sequence shown here is derived from an EMBL/GenBank/DDBJ whole genome shotgun (WGS) entry which is preliminary data.</text>
</comment>
<dbReference type="GeneID" id="27723258"/>
<evidence type="ECO:0000256" key="6">
    <source>
        <dbReference type="ARBA" id="ARBA00023004"/>
    </source>
</evidence>
<dbReference type="OMA" id="HYQPAFN"/>
<comment type="cofactor">
    <cofactor evidence="1">
        <name>Fe(2+)</name>
        <dbReference type="ChEBI" id="CHEBI:29033"/>
    </cofactor>
</comment>
<gene>
    <name evidence="9" type="ORF">SAPIO_CDS4186</name>
</gene>
<dbReference type="InterPro" id="IPR051323">
    <property type="entry name" value="AtsK-like"/>
</dbReference>
<dbReference type="Proteomes" id="UP000028545">
    <property type="component" value="Unassembled WGS sequence"/>
</dbReference>
<proteinExistence type="inferred from homology"/>
<keyword evidence="5" id="KW-0560">Oxidoreductase</keyword>
<evidence type="ECO:0000313" key="9">
    <source>
        <dbReference type="EMBL" id="KEZ43974.1"/>
    </source>
</evidence>
<accession>A0A084G9G2</accession>
<dbReference type="AlphaFoldDB" id="A0A084G9G2"/>
<keyword evidence="10" id="KW-1185">Reference proteome</keyword>
<dbReference type="GO" id="GO:0005737">
    <property type="term" value="C:cytoplasm"/>
    <property type="evidence" value="ECO:0007669"/>
    <property type="project" value="TreeGrafter"/>
</dbReference>
<evidence type="ECO:0000256" key="5">
    <source>
        <dbReference type="ARBA" id="ARBA00023002"/>
    </source>
</evidence>
<feature type="region of interest" description="Disordered" evidence="7">
    <location>
        <begin position="1"/>
        <end position="40"/>
    </location>
</feature>
<keyword evidence="3" id="KW-0479">Metal-binding</keyword>
<dbReference type="Pfam" id="PF02668">
    <property type="entry name" value="TauD"/>
    <property type="match status" value="1"/>
</dbReference>
<dbReference type="SUPFAM" id="SSF51197">
    <property type="entry name" value="Clavaminate synthase-like"/>
    <property type="match status" value="1"/>
</dbReference>
<dbReference type="OrthoDB" id="10257314at2759"/>
<dbReference type="VEuPathDB" id="FungiDB:SAPIO_CDS4186"/>
<evidence type="ECO:0000256" key="3">
    <source>
        <dbReference type="ARBA" id="ARBA00022723"/>
    </source>
</evidence>
<sequence length="334" mass="37180">MAPPAADVDVVSPTEAAPVSAPSKIENLSGTTNSSASRLSGPLKYSGSLDSYESFDTTGVIGREFPALQLSEILHDDDKIRDLAILVSQRGVVFFRNQDLTIEDQKLLGQRLGELTGKPETSKLHRHALSNSKRGIAVDENGKLDDEVSVISSEQNRKFYGERYTHLSKKFASDGWHADITFERIPSDYAILKIVQPAEDAGGDTLWASGYEAYDRLSPALQKLAESLTATHYQPNFVKVKDTFGEELIDDYRGAPENTGLDFQAEHPVIRTNPVTGWKSLFAAGHQVEAGWINGVTDRESEILKNYFTQLIVENHDLQVRFRWNKNDLAIWDK</sequence>
<name>A0A084G9G2_PSEDA</name>
<dbReference type="HOGENOM" id="CLU_036005_1_0_1"/>
<evidence type="ECO:0000256" key="1">
    <source>
        <dbReference type="ARBA" id="ARBA00001954"/>
    </source>
</evidence>
<evidence type="ECO:0000256" key="7">
    <source>
        <dbReference type="SAM" id="MobiDB-lite"/>
    </source>
</evidence>
<evidence type="ECO:0000313" key="10">
    <source>
        <dbReference type="Proteomes" id="UP000028545"/>
    </source>
</evidence>
<dbReference type="PANTHER" id="PTHR30468:SF10">
    <property type="entry name" value="TAUD_TFDA-LIKE DOMAIN-CONTAINING PROTEIN"/>
    <property type="match status" value="1"/>
</dbReference>
<protein>
    <recommendedName>
        <fullName evidence="8">TauD/TfdA-like domain-containing protein</fullName>
    </recommendedName>
</protein>
<dbReference type="RefSeq" id="XP_016643773.1">
    <property type="nucleotide sequence ID" value="XM_016786797.1"/>
</dbReference>
<dbReference type="Gene3D" id="3.60.130.10">
    <property type="entry name" value="Clavaminate synthase-like"/>
    <property type="match status" value="1"/>
</dbReference>
<organism evidence="9 10">
    <name type="scientific">Pseudallescheria apiosperma</name>
    <name type="common">Scedosporium apiospermum</name>
    <dbReference type="NCBI Taxonomy" id="563466"/>
    <lineage>
        <taxon>Eukaryota</taxon>
        <taxon>Fungi</taxon>
        <taxon>Dikarya</taxon>
        <taxon>Ascomycota</taxon>
        <taxon>Pezizomycotina</taxon>
        <taxon>Sordariomycetes</taxon>
        <taxon>Hypocreomycetidae</taxon>
        <taxon>Microascales</taxon>
        <taxon>Microascaceae</taxon>
        <taxon>Scedosporium</taxon>
    </lineage>
</organism>
<comment type="similarity">
    <text evidence="2">Belongs to the TfdA dioxygenase family.</text>
</comment>
<dbReference type="GO" id="GO:0046872">
    <property type="term" value="F:metal ion binding"/>
    <property type="evidence" value="ECO:0007669"/>
    <property type="project" value="UniProtKB-KW"/>
</dbReference>
<feature type="domain" description="TauD/TfdA-like" evidence="8">
    <location>
        <begin position="57"/>
        <end position="333"/>
    </location>
</feature>
<evidence type="ECO:0000259" key="8">
    <source>
        <dbReference type="Pfam" id="PF02668"/>
    </source>
</evidence>
<feature type="compositionally biased region" description="Polar residues" evidence="7">
    <location>
        <begin position="26"/>
        <end position="38"/>
    </location>
</feature>
<dbReference type="InterPro" id="IPR003819">
    <property type="entry name" value="TauD/TfdA-like"/>
</dbReference>
<evidence type="ECO:0000256" key="4">
    <source>
        <dbReference type="ARBA" id="ARBA00022964"/>
    </source>
</evidence>
<dbReference type="GO" id="GO:0016706">
    <property type="term" value="F:2-oxoglutarate-dependent dioxygenase activity"/>
    <property type="evidence" value="ECO:0007669"/>
    <property type="project" value="TreeGrafter"/>
</dbReference>
<dbReference type="InterPro" id="IPR042098">
    <property type="entry name" value="TauD-like_sf"/>
</dbReference>
<keyword evidence="4" id="KW-0223">Dioxygenase</keyword>
<dbReference type="KEGG" id="sapo:SAPIO_CDS4186"/>
<reference evidence="9 10" key="1">
    <citation type="journal article" date="2014" name="Genome Announc.">
        <title>Draft genome sequence of the pathogenic fungus Scedosporium apiospermum.</title>
        <authorList>
            <person name="Vandeputte P."/>
            <person name="Ghamrawi S."/>
            <person name="Rechenmann M."/>
            <person name="Iltis A."/>
            <person name="Giraud S."/>
            <person name="Fleury M."/>
            <person name="Thornton C."/>
            <person name="Delhaes L."/>
            <person name="Meyer W."/>
            <person name="Papon N."/>
            <person name="Bouchara J.P."/>
        </authorList>
    </citation>
    <scope>NUCLEOTIDE SEQUENCE [LARGE SCALE GENOMIC DNA]</scope>
    <source>
        <strain evidence="9 10">IHEM 14462</strain>
    </source>
</reference>
<dbReference type="PANTHER" id="PTHR30468">
    <property type="entry name" value="ALPHA-KETOGLUTARATE-DEPENDENT SULFONATE DIOXYGENASE"/>
    <property type="match status" value="1"/>
</dbReference>